<dbReference type="EMBL" id="UFQT01000429">
    <property type="protein sequence ID" value="SSX24234.1"/>
    <property type="molecule type" value="Genomic_DNA"/>
</dbReference>
<protein>
    <recommendedName>
        <fullName evidence="4">Ribonuclease P protein subunit p29</fullName>
    </recommendedName>
</protein>
<dbReference type="GO" id="GO:0030677">
    <property type="term" value="C:ribonuclease P complex"/>
    <property type="evidence" value="ECO:0007669"/>
    <property type="project" value="InterPro"/>
</dbReference>
<gene>
    <name evidence="11" type="primary">CSON010508</name>
</gene>
<dbReference type="InterPro" id="IPR016848">
    <property type="entry name" value="RNase_P/MRP_Rpp29-subunit"/>
</dbReference>
<dbReference type="InterPro" id="IPR023534">
    <property type="entry name" value="Rof/RNase_P-like"/>
</dbReference>
<accession>A0A336M1X7</accession>
<dbReference type="Gene3D" id="2.30.30.210">
    <property type="entry name" value="Ribonuclease P/MRP, subunit p29"/>
    <property type="match status" value="1"/>
</dbReference>
<evidence type="ECO:0000256" key="4">
    <source>
        <dbReference type="ARBA" id="ARBA00016225"/>
    </source>
</evidence>
<evidence type="ECO:0000256" key="10">
    <source>
        <dbReference type="ARBA" id="ARBA00046486"/>
    </source>
</evidence>
<organism evidence="11">
    <name type="scientific">Culicoides sonorensis</name>
    <name type="common">Biting midge</name>
    <dbReference type="NCBI Taxonomy" id="179676"/>
    <lineage>
        <taxon>Eukaryota</taxon>
        <taxon>Metazoa</taxon>
        <taxon>Ecdysozoa</taxon>
        <taxon>Arthropoda</taxon>
        <taxon>Hexapoda</taxon>
        <taxon>Insecta</taxon>
        <taxon>Pterygota</taxon>
        <taxon>Neoptera</taxon>
        <taxon>Endopterygota</taxon>
        <taxon>Diptera</taxon>
        <taxon>Nematocera</taxon>
        <taxon>Chironomoidea</taxon>
        <taxon>Ceratopogonidae</taxon>
        <taxon>Ceratopogoninae</taxon>
        <taxon>Culicoides</taxon>
        <taxon>Monoculicoides</taxon>
    </lineage>
</organism>
<dbReference type="GO" id="GO:0000172">
    <property type="term" value="C:ribonuclease MRP complex"/>
    <property type="evidence" value="ECO:0007669"/>
    <property type="project" value="InterPro"/>
</dbReference>
<dbReference type="GO" id="GO:0005634">
    <property type="term" value="C:nucleus"/>
    <property type="evidence" value="ECO:0007669"/>
    <property type="project" value="UniProtKB-SubCell"/>
</dbReference>
<keyword evidence="8" id="KW-0255">Endonuclease</keyword>
<evidence type="ECO:0000313" key="11">
    <source>
        <dbReference type="EMBL" id="SSX24234.1"/>
    </source>
</evidence>
<dbReference type="InterPro" id="IPR002730">
    <property type="entry name" value="Rpp29/RNP1"/>
</dbReference>
<dbReference type="GO" id="GO:0033204">
    <property type="term" value="F:ribonuclease P RNA binding"/>
    <property type="evidence" value="ECO:0007669"/>
    <property type="project" value="InterPro"/>
</dbReference>
<evidence type="ECO:0000256" key="6">
    <source>
        <dbReference type="ARBA" id="ARBA00022694"/>
    </source>
</evidence>
<keyword evidence="9" id="KW-0378">Hydrolase</keyword>
<comment type="function">
    <text evidence="1">Component of ribonuclease P, a ribonucleoprotein complex that generates mature tRNA molecules by cleaving their 5'-ends.</text>
</comment>
<dbReference type="AlphaFoldDB" id="A0A336M1X7"/>
<dbReference type="PANTHER" id="PTHR13348">
    <property type="entry name" value="RIBONUCLEASE P SUBUNIT P29"/>
    <property type="match status" value="1"/>
</dbReference>
<comment type="subcellular location">
    <subcellularLocation>
        <location evidence="2">Nucleus</location>
    </subcellularLocation>
</comment>
<dbReference type="GO" id="GO:0016787">
    <property type="term" value="F:hydrolase activity"/>
    <property type="evidence" value="ECO:0007669"/>
    <property type="project" value="UniProtKB-KW"/>
</dbReference>
<dbReference type="OMA" id="NQLWHSY"/>
<sequence length="197" mass="22813">MEVKNTCYIGSYIHPDFQRSEQSLSYVQNLKEKKLNKAGSKKKNKELPYKKHKENCHLQNSIISWKQALTLNTLWLNYITKLLDTKTQKLSHISSEIIEKLRCIFYRVDLHGAMISITKAKNSSLMKIKGVLLLESKNVFKILLKDGSVKVVPKVNTLLEISFGKYRISMYGEQLCHKPTDRFTKKIKKIVPPTTIE</sequence>
<evidence type="ECO:0000256" key="1">
    <source>
        <dbReference type="ARBA" id="ARBA00002435"/>
    </source>
</evidence>
<evidence type="ECO:0000256" key="7">
    <source>
        <dbReference type="ARBA" id="ARBA00022722"/>
    </source>
</evidence>
<evidence type="ECO:0000256" key="5">
    <source>
        <dbReference type="ARBA" id="ARBA00022490"/>
    </source>
</evidence>
<dbReference type="SMART" id="SM00538">
    <property type="entry name" value="POP4"/>
    <property type="match status" value="1"/>
</dbReference>
<comment type="similarity">
    <text evidence="3">Belongs to the eukaryotic/archaeal RNase P protein component 1 family.</text>
</comment>
<keyword evidence="6" id="KW-0819">tRNA processing</keyword>
<dbReference type="GO" id="GO:0006364">
    <property type="term" value="P:rRNA processing"/>
    <property type="evidence" value="ECO:0007669"/>
    <property type="project" value="TreeGrafter"/>
</dbReference>
<dbReference type="SUPFAM" id="SSF101744">
    <property type="entry name" value="Rof/RNase P subunit-like"/>
    <property type="match status" value="1"/>
</dbReference>
<evidence type="ECO:0000256" key="2">
    <source>
        <dbReference type="ARBA" id="ARBA00004123"/>
    </source>
</evidence>
<reference evidence="11" key="1">
    <citation type="submission" date="2018-07" db="EMBL/GenBank/DDBJ databases">
        <authorList>
            <person name="Quirk P.G."/>
            <person name="Krulwich T.A."/>
        </authorList>
    </citation>
    <scope>NUCLEOTIDE SEQUENCE</scope>
</reference>
<dbReference type="PANTHER" id="PTHR13348:SF0">
    <property type="entry name" value="RIBONUCLEASE P PROTEIN SUBUNIT P29"/>
    <property type="match status" value="1"/>
</dbReference>
<name>A0A336M1X7_CULSO</name>
<evidence type="ECO:0000256" key="3">
    <source>
        <dbReference type="ARBA" id="ARBA00006181"/>
    </source>
</evidence>
<dbReference type="GO" id="GO:0004519">
    <property type="term" value="F:endonuclease activity"/>
    <property type="evidence" value="ECO:0007669"/>
    <property type="project" value="UniProtKB-KW"/>
</dbReference>
<keyword evidence="7" id="KW-0540">Nuclease</keyword>
<dbReference type="InterPro" id="IPR036980">
    <property type="entry name" value="RNase_P/MRP_Rpp29_sf"/>
</dbReference>
<proteinExistence type="inferred from homology"/>
<dbReference type="Pfam" id="PF01868">
    <property type="entry name" value="RNase_P-MRP_p29"/>
    <property type="match status" value="1"/>
</dbReference>
<dbReference type="VEuPathDB" id="VectorBase:CSON010508"/>
<dbReference type="InterPro" id="IPR023538">
    <property type="entry name" value="RNP1"/>
</dbReference>
<dbReference type="HAMAP" id="MF_00754">
    <property type="entry name" value="RNase_P_1"/>
    <property type="match status" value="1"/>
</dbReference>
<evidence type="ECO:0000256" key="8">
    <source>
        <dbReference type="ARBA" id="ARBA00022759"/>
    </source>
</evidence>
<dbReference type="GO" id="GO:0001682">
    <property type="term" value="P:tRNA 5'-leader removal"/>
    <property type="evidence" value="ECO:0007669"/>
    <property type="project" value="InterPro"/>
</dbReference>
<evidence type="ECO:0000256" key="9">
    <source>
        <dbReference type="ARBA" id="ARBA00022801"/>
    </source>
</evidence>
<keyword evidence="5" id="KW-0963">Cytoplasm</keyword>
<comment type="subunit">
    <text evidence="10">Component of nuclear RNase P and RNase MRP ribonucleoproteins. RNase P consists of a catalytic RNA moiety and 10 different protein chains; POP1, POP4, POP5, POP7, RPP14, RPP21, RPP25, RPP30, RPP38 and RPP40. Within the RNase P complex, POP1, POP7 and RPP25 form the 'finger' subcomplex, POP5, RPP14, RPP40 and homodimeric RPP30 form the 'palm' subcomplex, and RPP21, POP4 and RPP38 form the 'wrist' subcomplex. All subunits of the RNase P complex interact with the catalytic RNA. Several subunits of RNase P are also part of the RNase MRP complex. RNase MRP consists of a catalytic RNA moiety and about 8 protein subunits; POP1, POP7, RPP25, RPP30, RPP38, RPP40 and possibly also POP4 and POP5.</text>
</comment>